<reference evidence="1" key="1">
    <citation type="submission" date="2019-08" db="EMBL/GenBank/DDBJ databases">
        <authorList>
            <person name="Kucharzyk K."/>
            <person name="Murdoch R.W."/>
            <person name="Higgins S."/>
            <person name="Loffler F."/>
        </authorList>
    </citation>
    <scope>NUCLEOTIDE SEQUENCE</scope>
</reference>
<comment type="caution">
    <text evidence="1">The sequence shown here is derived from an EMBL/GenBank/DDBJ whole genome shotgun (WGS) entry which is preliminary data.</text>
</comment>
<sequence length="83" mass="9340">MRAFWLVLIGVTQTKTDLNSDEGCLAGVQYFKKKRYSGEDRLTGVTQTKPDSTSDDNCLVGGRLLKEACPKWMDSNNIKKNPR</sequence>
<dbReference type="EMBL" id="VSSQ01059756">
    <property type="protein sequence ID" value="MPN13266.1"/>
    <property type="molecule type" value="Genomic_DNA"/>
</dbReference>
<accession>A0A645FI15</accession>
<dbReference type="AlphaFoldDB" id="A0A645FI15"/>
<organism evidence="1">
    <name type="scientific">bioreactor metagenome</name>
    <dbReference type="NCBI Taxonomy" id="1076179"/>
    <lineage>
        <taxon>unclassified sequences</taxon>
        <taxon>metagenomes</taxon>
        <taxon>ecological metagenomes</taxon>
    </lineage>
</organism>
<name>A0A645FI15_9ZZZZ</name>
<evidence type="ECO:0000313" key="1">
    <source>
        <dbReference type="EMBL" id="MPN13266.1"/>
    </source>
</evidence>
<proteinExistence type="predicted"/>
<gene>
    <name evidence="1" type="ORF">SDC9_160587</name>
</gene>
<protein>
    <submittedName>
        <fullName evidence="1">Uncharacterized protein</fullName>
    </submittedName>
</protein>